<feature type="compositionally biased region" description="Basic and acidic residues" evidence="1">
    <location>
        <begin position="190"/>
        <end position="206"/>
    </location>
</feature>
<organism evidence="2">
    <name type="scientific">Aspergillus niger</name>
    <dbReference type="NCBI Taxonomy" id="5061"/>
    <lineage>
        <taxon>Eukaryota</taxon>
        <taxon>Fungi</taxon>
        <taxon>Dikarya</taxon>
        <taxon>Ascomycota</taxon>
        <taxon>Pezizomycotina</taxon>
        <taxon>Eurotiomycetes</taxon>
        <taxon>Eurotiomycetidae</taxon>
        <taxon>Eurotiales</taxon>
        <taxon>Aspergillaceae</taxon>
        <taxon>Aspergillus</taxon>
        <taxon>Aspergillus subgen. Circumdati</taxon>
    </lineage>
</organism>
<accession>A0AAJ8BQS1</accession>
<reference evidence="2" key="2">
    <citation type="submission" date="2025-08" db="UniProtKB">
        <authorList>
            <consortium name="RefSeq"/>
        </authorList>
    </citation>
    <scope>IDENTIFICATION</scope>
</reference>
<feature type="region of interest" description="Disordered" evidence="1">
    <location>
        <begin position="185"/>
        <end position="221"/>
    </location>
</feature>
<dbReference type="GeneID" id="84592341"/>
<name>A0AAJ8BQS1_ASPNG</name>
<dbReference type="RefSeq" id="XP_059601652.1">
    <property type="nucleotide sequence ID" value="XM_059750384.1"/>
</dbReference>
<proteinExistence type="predicted"/>
<dbReference type="AlphaFoldDB" id="A0AAJ8BQS1"/>
<gene>
    <name evidence="2" type="ORF">An11g07420</name>
</gene>
<reference evidence="2" key="1">
    <citation type="submission" date="2025-02" db="EMBL/GenBank/DDBJ databases">
        <authorList>
            <consortium name="NCBI Genome Project"/>
        </authorList>
    </citation>
    <scope>NUCLEOTIDE SEQUENCE</scope>
</reference>
<evidence type="ECO:0000256" key="1">
    <source>
        <dbReference type="SAM" id="MobiDB-lite"/>
    </source>
</evidence>
<dbReference type="KEGG" id="ang:An11g07420"/>
<feature type="region of interest" description="Disordered" evidence="1">
    <location>
        <begin position="1"/>
        <end position="23"/>
    </location>
</feature>
<evidence type="ECO:0000313" key="2">
    <source>
        <dbReference type="RefSeq" id="XP_059601652.1"/>
    </source>
</evidence>
<dbReference type="VEuPathDB" id="FungiDB:An11g07420"/>
<feature type="compositionally biased region" description="Basic and acidic residues" evidence="1">
    <location>
        <begin position="9"/>
        <end position="20"/>
    </location>
</feature>
<sequence length="237" mass="26534">MPRRKDQHRWRDEAGWDGRPDPPNLWAKKNLGREEAKLFDASSCRLDGYEVTAAVDRVQHPGHGDLKRQTRMNRNEYATSARVKTSSDDLRADKTQRLEACPDQIEPLPAKPVWAICMAQEVCGGDSGPNRHFISTKAGQRIPIGMIGNGVARPEVVRGGGEDGGGRGRNTKYTTERQKMVLTGRNFGRGGEETKNRKGRSKEAHRGFKGKANSRSASSGEENKVLRWMFLAWCRFS</sequence>
<protein>
    <submittedName>
        <fullName evidence="2">Uncharacterized protein</fullName>
    </submittedName>
</protein>